<protein>
    <submittedName>
        <fullName evidence="1">Inositol hexakisphosphate and diphosphoinositol-pentakisphosphate kinase</fullName>
    </submittedName>
</protein>
<accession>A0ACC1I2H6</accession>
<dbReference type="Proteomes" id="UP001150581">
    <property type="component" value="Unassembled WGS sequence"/>
</dbReference>
<name>A0ACC1I2H6_9FUNG</name>
<keyword evidence="2" id="KW-1185">Reference proteome</keyword>
<reference evidence="1" key="1">
    <citation type="submission" date="2022-07" db="EMBL/GenBank/DDBJ databases">
        <title>Phylogenomic reconstructions and comparative analyses of Kickxellomycotina fungi.</title>
        <authorList>
            <person name="Reynolds N.K."/>
            <person name="Stajich J.E."/>
            <person name="Barry K."/>
            <person name="Grigoriev I.V."/>
            <person name="Crous P."/>
            <person name="Smith M.E."/>
        </authorList>
    </citation>
    <scope>NUCLEOTIDE SEQUENCE</scope>
    <source>
        <strain evidence="1">Benny 63K</strain>
    </source>
</reference>
<sequence>MGAFFNNSDFAHRVTVRSDMLDDSALAKAGMEAVRMRIRGLFNFDGPLEYNPYYDPEFMRLDDMGSDPKAFLRSMCSVMSRLVARMEQNFSDLGSAQLAELQPEWCCNENAELFRERWKKIMDDFQSTDKQGNIIYDPAKVGAVYDSLKYDALHNRRFLERIFMTPGDLATEIQNMAAQGESAANTDEAKAVEYSNHSDVDELDEDAGAGRLAQLDIAGNVEDDESVSDDFIEISSNTDPIDIPQRSIQHHRNSPAVGSPATAQTLHSHNAPPIYPPDPLFTQKEVRQLYHKARQLFDFVTPLEFGIQPQERRRIGIQASIPLLRQLILDLQSIRTGPNPRTRFYFTKESHMHTLLNLVFICGLPTVVPYAEVGELDYLTHVIFEVYERKSDVDANLEGEYSLRVGFSPGASCVGVLDINVDSTHALKVLPRKNFTQHVPLDTAIQALQALLEDEACADINSEDGGWNVSD</sequence>
<dbReference type="EMBL" id="JANBPG010002782">
    <property type="protein sequence ID" value="KAJ1884643.1"/>
    <property type="molecule type" value="Genomic_DNA"/>
</dbReference>
<comment type="caution">
    <text evidence="1">The sequence shown here is derived from an EMBL/GenBank/DDBJ whole genome shotgun (WGS) entry which is preliminary data.</text>
</comment>
<evidence type="ECO:0000313" key="2">
    <source>
        <dbReference type="Proteomes" id="UP001150581"/>
    </source>
</evidence>
<gene>
    <name evidence="1" type="primary">VIP1_3</name>
    <name evidence="1" type="ORF">LPJ66_010513</name>
</gene>
<proteinExistence type="predicted"/>
<evidence type="ECO:0000313" key="1">
    <source>
        <dbReference type="EMBL" id="KAJ1884643.1"/>
    </source>
</evidence>
<keyword evidence="1" id="KW-0808">Transferase</keyword>
<keyword evidence="1" id="KW-0418">Kinase</keyword>
<organism evidence="1 2">
    <name type="scientific">Kickxella alabastrina</name>
    <dbReference type="NCBI Taxonomy" id="61397"/>
    <lineage>
        <taxon>Eukaryota</taxon>
        <taxon>Fungi</taxon>
        <taxon>Fungi incertae sedis</taxon>
        <taxon>Zoopagomycota</taxon>
        <taxon>Kickxellomycotina</taxon>
        <taxon>Kickxellomycetes</taxon>
        <taxon>Kickxellales</taxon>
        <taxon>Kickxellaceae</taxon>
        <taxon>Kickxella</taxon>
    </lineage>
</organism>